<evidence type="ECO:0000256" key="2">
    <source>
        <dbReference type="ARBA" id="ARBA00022801"/>
    </source>
</evidence>
<evidence type="ECO:0000256" key="4">
    <source>
        <dbReference type="ARBA" id="ARBA00022840"/>
    </source>
</evidence>
<evidence type="ECO:0000256" key="5">
    <source>
        <dbReference type="ARBA" id="ARBA00022884"/>
    </source>
</evidence>
<gene>
    <name evidence="11" type="ORF">CRM22_009499</name>
</gene>
<dbReference type="SUPFAM" id="SSF52540">
    <property type="entry name" value="P-loop containing nucleoside triphosphate hydrolases"/>
    <property type="match status" value="1"/>
</dbReference>
<dbReference type="OrthoDB" id="3370at2759"/>
<dbReference type="InterPro" id="IPR011545">
    <property type="entry name" value="DEAD/DEAH_box_helicase_dom"/>
</dbReference>
<comment type="caution">
    <text evidence="11">The sequence shown here is derived from an EMBL/GenBank/DDBJ whole genome shotgun (WGS) entry which is preliminary data.</text>
</comment>
<dbReference type="GO" id="GO:0003724">
    <property type="term" value="F:RNA helicase activity"/>
    <property type="evidence" value="ECO:0007669"/>
    <property type="project" value="UniProtKB-EC"/>
</dbReference>
<dbReference type="PANTHER" id="PTHR24031">
    <property type="entry name" value="RNA HELICASE"/>
    <property type="match status" value="1"/>
</dbReference>
<dbReference type="Gene3D" id="3.40.50.300">
    <property type="entry name" value="P-loop containing nucleotide triphosphate hydrolases"/>
    <property type="match status" value="2"/>
</dbReference>
<keyword evidence="3 6" id="KW-0347">Helicase</keyword>
<protein>
    <recommendedName>
        <fullName evidence="7">ATP-dependent RNA helicase</fullName>
        <ecNumber evidence="7">3.6.4.13</ecNumber>
    </recommendedName>
</protein>
<feature type="region of interest" description="Disordered" evidence="8">
    <location>
        <begin position="328"/>
        <end position="375"/>
    </location>
</feature>
<dbReference type="InterPro" id="IPR000629">
    <property type="entry name" value="RNA-helicase_DEAD-box_CS"/>
</dbReference>
<evidence type="ECO:0000313" key="11">
    <source>
        <dbReference type="EMBL" id="TGZ58684.1"/>
    </source>
</evidence>
<dbReference type="GO" id="GO:0005524">
    <property type="term" value="F:ATP binding"/>
    <property type="evidence" value="ECO:0007669"/>
    <property type="project" value="UniProtKB-UniRule"/>
</dbReference>
<feature type="compositionally biased region" description="Basic residues" evidence="8">
    <location>
        <begin position="592"/>
        <end position="601"/>
    </location>
</feature>
<comment type="catalytic activity">
    <reaction evidence="7">
        <text>ATP + H2O = ADP + phosphate + H(+)</text>
        <dbReference type="Rhea" id="RHEA:13065"/>
        <dbReference type="ChEBI" id="CHEBI:15377"/>
        <dbReference type="ChEBI" id="CHEBI:15378"/>
        <dbReference type="ChEBI" id="CHEBI:30616"/>
        <dbReference type="ChEBI" id="CHEBI:43474"/>
        <dbReference type="ChEBI" id="CHEBI:456216"/>
        <dbReference type="EC" id="3.6.4.13"/>
    </reaction>
</comment>
<evidence type="ECO:0000259" key="9">
    <source>
        <dbReference type="PROSITE" id="PS51192"/>
    </source>
</evidence>
<evidence type="ECO:0000256" key="8">
    <source>
        <dbReference type="SAM" id="MobiDB-lite"/>
    </source>
</evidence>
<dbReference type="InterPro" id="IPR014001">
    <property type="entry name" value="Helicase_ATP-bd"/>
</dbReference>
<evidence type="ECO:0000256" key="6">
    <source>
        <dbReference type="RuleBase" id="RU000492"/>
    </source>
</evidence>
<reference evidence="11 12" key="1">
    <citation type="journal article" date="2019" name="BMC Genomics">
        <title>New insights from Opisthorchis felineus genome: update on genomics of the epidemiologically important liver flukes.</title>
        <authorList>
            <person name="Ershov N.I."/>
            <person name="Mordvinov V.A."/>
            <person name="Prokhortchouk E.B."/>
            <person name="Pakharukova M.Y."/>
            <person name="Gunbin K.V."/>
            <person name="Ustyantsev K."/>
            <person name="Genaev M.A."/>
            <person name="Blinov A.G."/>
            <person name="Mazur A."/>
            <person name="Boulygina E."/>
            <person name="Tsygankova S."/>
            <person name="Khrameeva E."/>
            <person name="Chekanov N."/>
            <person name="Fan G."/>
            <person name="Xiao A."/>
            <person name="Zhang H."/>
            <person name="Xu X."/>
            <person name="Yang H."/>
            <person name="Solovyev V."/>
            <person name="Lee S.M."/>
            <person name="Liu X."/>
            <person name="Afonnikov D.A."/>
            <person name="Skryabin K.G."/>
        </authorList>
    </citation>
    <scope>NUCLEOTIDE SEQUENCE [LARGE SCALE GENOMIC DNA]</scope>
    <source>
        <strain evidence="11">AK-0245</strain>
        <tissue evidence="11">Whole organism</tissue>
    </source>
</reference>
<evidence type="ECO:0000313" key="12">
    <source>
        <dbReference type="Proteomes" id="UP000308267"/>
    </source>
</evidence>
<dbReference type="EMBL" id="SJOL01009162">
    <property type="protein sequence ID" value="TGZ58684.1"/>
    <property type="molecule type" value="Genomic_DNA"/>
</dbReference>
<keyword evidence="4 6" id="KW-0067">ATP-binding</keyword>
<evidence type="ECO:0000256" key="7">
    <source>
        <dbReference type="RuleBase" id="RU365068"/>
    </source>
</evidence>
<keyword evidence="12" id="KW-1185">Reference proteome</keyword>
<keyword evidence="5 7" id="KW-0694">RNA-binding</keyword>
<dbReference type="Pfam" id="PF00270">
    <property type="entry name" value="DEAD"/>
    <property type="match status" value="1"/>
</dbReference>
<feature type="domain" description="Helicase C-terminal" evidence="10">
    <location>
        <begin position="392"/>
        <end position="575"/>
    </location>
</feature>
<dbReference type="InterPro" id="IPR001650">
    <property type="entry name" value="Helicase_C-like"/>
</dbReference>
<sequence>MSNEQSVDTDDPIVMNSDSVIGGFTVIGDKLRYDRTKPTEMLPFWITQATYFPSDLSFRQKVDDLRELHPFMQSRLVDMGCSELFPVQACVIPSILRSYRLNKRRPLCRPSDICIAAPTGSGKTLAYSVPLVQLLHGRVQVFLRALVILPVRDLAAQVFQVLLDLAKGTDLSIVLINGSKSFTREQLDLVDTISSVAHTKADIVVATPGRLVDHIYNTVGFSLERLRILVIDEADRVILEEKQDWYRILEDALYHPNAFAFDIDGEVGYRRPTGMQRTRPVMTIMHQYDTSHDTTLQKILASATLTHDPEPLKRFNLYFPQLFASTTSAQPRNSNGPIGHTVEPDLEPPMKRKKQKKKNALSEGMAHNASPTDCSETVQDAGGVGVFSTPPGLKEYVVSVQPEHRALFLIHLIRHENVKRVLCFTNSRTTAARLHMLLSNFKGIRSYRISGHMPPDKRQRVLSAFTRKELDILVCTDSMARGMDVKEVNCVVSYEMPPNVKIYVHRVGRTARAGQPGLAYTLLNKNQFFHFKKDLRAVGKQKLKEVTFHASHFAHLQEEYKQALGRLEEEVKTSSKPATGRSTDILQTVRSARNKRQKKQKISKDSS</sequence>
<comment type="domain">
    <text evidence="7">The Q motif is unique to and characteristic of the DEAD box family of RNA helicases and controls ATP binding and hydrolysis.</text>
</comment>
<dbReference type="InterPro" id="IPR027417">
    <property type="entry name" value="P-loop_NTPase"/>
</dbReference>
<dbReference type="PROSITE" id="PS00039">
    <property type="entry name" value="DEAD_ATP_HELICASE"/>
    <property type="match status" value="1"/>
</dbReference>
<dbReference type="GO" id="GO:0003723">
    <property type="term" value="F:RNA binding"/>
    <property type="evidence" value="ECO:0007669"/>
    <property type="project" value="UniProtKB-UniRule"/>
</dbReference>
<dbReference type="STRING" id="147828.A0A4V3SCY9"/>
<dbReference type="PROSITE" id="PS51192">
    <property type="entry name" value="HELICASE_ATP_BIND_1"/>
    <property type="match status" value="1"/>
</dbReference>
<dbReference type="Proteomes" id="UP000308267">
    <property type="component" value="Unassembled WGS sequence"/>
</dbReference>
<dbReference type="EC" id="3.6.4.13" evidence="7"/>
<dbReference type="SMART" id="SM00490">
    <property type="entry name" value="HELICc"/>
    <property type="match status" value="1"/>
</dbReference>
<dbReference type="AlphaFoldDB" id="A0A4V3SCY9"/>
<comment type="function">
    <text evidence="7">RNA helicase.</text>
</comment>
<evidence type="ECO:0000256" key="3">
    <source>
        <dbReference type="ARBA" id="ARBA00022806"/>
    </source>
</evidence>
<feature type="compositionally biased region" description="Polar residues" evidence="8">
    <location>
        <begin position="574"/>
        <end position="591"/>
    </location>
</feature>
<evidence type="ECO:0000256" key="1">
    <source>
        <dbReference type="ARBA" id="ARBA00022741"/>
    </source>
</evidence>
<dbReference type="PROSITE" id="PS51194">
    <property type="entry name" value="HELICASE_CTER"/>
    <property type="match status" value="1"/>
</dbReference>
<name>A0A4V3SCY9_OPIFE</name>
<comment type="similarity">
    <text evidence="6">Belongs to the DEAD box helicase family.</text>
</comment>
<dbReference type="Pfam" id="PF00271">
    <property type="entry name" value="Helicase_C"/>
    <property type="match status" value="1"/>
</dbReference>
<keyword evidence="2 6" id="KW-0378">Hydrolase</keyword>
<accession>A0A4V3SCY9</accession>
<proteinExistence type="inferred from homology"/>
<dbReference type="GO" id="GO:0016787">
    <property type="term" value="F:hydrolase activity"/>
    <property type="evidence" value="ECO:0007669"/>
    <property type="project" value="UniProtKB-KW"/>
</dbReference>
<feature type="domain" description="Helicase ATP-binding" evidence="9">
    <location>
        <begin position="104"/>
        <end position="323"/>
    </location>
</feature>
<dbReference type="CDD" id="cd18787">
    <property type="entry name" value="SF2_C_DEAD"/>
    <property type="match status" value="1"/>
</dbReference>
<organism evidence="11 12">
    <name type="scientific">Opisthorchis felineus</name>
    <dbReference type="NCBI Taxonomy" id="147828"/>
    <lineage>
        <taxon>Eukaryota</taxon>
        <taxon>Metazoa</taxon>
        <taxon>Spiralia</taxon>
        <taxon>Lophotrochozoa</taxon>
        <taxon>Platyhelminthes</taxon>
        <taxon>Trematoda</taxon>
        <taxon>Digenea</taxon>
        <taxon>Opisthorchiida</taxon>
        <taxon>Opisthorchiata</taxon>
        <taxon>Opisthorchiidae</taxon>
        <taxon>Opisthorchis</taxon>
    </lineage>
</organism>
<feature type="region of interest" description="Disordered" evidence="8">
    <location>
        <begin position="569"/>
        <end position="607"/>
    </location>
</feature>
<dbReference type="CDD" id="cd17956">
    <property type="entry name" value="DEADc_DDX51"/>
    <property type="match status" value="1"/>
</dbReference>
<keyword evidence="1 6" id="KW-0547">Nucleotide-binding</keyword>
<dbReference type="SMART" id="SM00487">
    <property type="entry name" value="DEXDc"/>
    <property type="match status" value="1"/>
</dbReference>
<evidence type="ECO:0000259" key="10">
    <source>
        <dbReference type="PROSITE" id="PS51194"/>
    </source>
</evidence>